<dbReference type="InterPro" id="IPR009647">
    <property type="entry name" value="PBP_C"/>
</dbReference>
<evidence type="ECO:0000313" key="15">
    <source>
        <dbReference type="EMBL" id="TAA46528.1"/>
    </source>
</evidence>
<evidence type="ECO:0000256" key="10">
    <source>
        <dbReference type="ARBA" id="ARBA00044770"/>
    </source>
</evidence>
<evidence type="ECO:0000256" key="3">
    <source>
        <dbReference type="ARBA" id="ARBA00007739"/>
    </source>
</evidence>
<evidence type="ECO:0000256" key="1">
    <source>
        <dbReference type="ARBA" id="ARBA00004752"/>
    </source>
</evidence>
<comment type="similarity">
    <text evidence="2">In the C-terminal section; belongs to the transpeptidase family.</text>
</comment>
<evidence type="ECO:0000256" key="6">
    <source>
        <dbReference type="ARBA" id="ARBA00022676"/>
    </source>
</evidence>
<comment type="catalytic activity">
    <reaction evidence="11">
        <text>[GlcNAc-(1-&gt;4)-Mur2Ac(oyl-L-Ala-gamma-D-Glu-L-Lys-D-Ala-D-Ala)](n)-di-trans,octa-cis-undecaprenyl diphosphate + beta-D-GlcNAc-(1-&gt;4)-Mur2Ac(oyl-L-Ala-gamma-D-Glu-L-Lys-D-Ala-D-Ala)-di-trans,octa-cis-undecaprenyl diphosphate = [GlcNAc-(1-&gt;4)-Mur2Ac(oyl-L-Ala-gamma-D-Glu-L-Lys-D-Ala-D-Ala)](n+1)-di-trans,octa-cis-undecaprenyl diphosphate + di-trans,octa-cis-undecaprenyl diphosphate + H(+)</text>
        <dbReference type="Rhea" id="RHEA:23708"/>
        <dbReference type="Rhea" id="RHEA-COMP:9602"/>
        <dbReference type="Rhea" id="RHEA-COMP:9603"/>
        <dbReference type="ChEBI" id="CHEBI:15378"/>
        <dbReference type="ChEBI" id="CHEBI:58405"/>
        <dbReference type="ChEBI" id="CHEBI:60033"/>
        <dbReference type="ChEBI" id="CHEBI:78435"/>
        <dbReference type="EC" id="2.4.99.28"/>
    </reaction>
</comment>
<comment type="pathway">
    <text evidence="1">Cell wall biogenesis; peptidoglycan biosynthesis.</text>
</comment>
<dbReference type="GO" id="GO:0008955">
    <property type="term" value="F:peptidoglycan glycosyltransferase activity"/>
    <property type="evidence" value="ECO:0007669"/>
    <property type="project" value="UniProtKB-EC"/>
</dbReference>
<name>A0A4Q8M7P6_9GAMM</name>
<protein>
    <recommendedName>
        <fullName evidence="10">peptidoglycan glycosyltransferase</fullName>
        <ecNumber evidence="10">2.4.99.28</ecNumber>
    </recommendedName>
</protein>
<dbReference type="NCBIfam" id="TIGR02073">
    <property type="entry name" value="PBP_1c"/>
    <property type="match status" value="1"/>
</dbReference>
<comment type="similarity">
    <text evidence="3">In the N-terminal section; belongs to the glycosyltransferase 51 family.</text>
</comment>
<dbReference type="InterPro" id="IPR011815">
    <property type="entry name" value="PBP_1c"/>
</dbReference>
<dbReference type="Pfam" id="PF06832">
    <property type="entry name" value="BiPBP_C"/>
    <property type="match status" value="1"/>
</dbReference>
<evidence type="ECO:0000259" key="13">
    <source>
        <dbReference type="Pfam" id="PF00912"/>
    </source>
</evidence>
<dbReference type="EMBL" id="SHMG01000001">
    <property type="protein sequence ID" value="TAA46528.1"/>
    <property type="molecule type" value="Genomic_DNA"/>
</dbReference>
<dbReference type="GO" id="GO:0030288">
    <property type="term" value="C:outer membrane-bounded periplasmic space"/>
    <property type="evidence" value="ECO:0007669"/>
    <property type="project" value="TreeGrafter"/>
</dbReference>
<dbReference type="InterPro" id="IPR001460">
    <property type="entry name" value="PCN-bd_Tpept"/>
</dbReference>
<dbReference type="PANTHER" id="PTHR32282">
    <property type="entry name" value="BINDING PROTEIN TRANSPEPTIDASE, PUTATIVE-RELATED"/>
    <property type="match status" value="1"/>
</dbReference>
<dbReference type="GO" id="GO:0006508">
    <property type="term" value="P:proteolysis"/>
    <property type="evidence" value="ECO:0007669"/>
    <property type="project" value="UniProtKB-KW"/>
</dbReference>
<dbReference type="FunFam" id="1.10.3810.10:FF:000006">
    <property type="entry name" value="Penicillin-binding protein 1C"/>
    <property type="match status" value="1"/>
</dbReference>
<evidence type="ECO:0000256" key="9">
    <source>
        <dbReference type="ARBA" id="ARBA00023268"/>
    </source>
</evidence>
<evidence type="ECO:0000256" key="4">
    <source>
        <dbReference type="ARBA" id="ARBA00022645"/>
    </source>
</evidence>
<dbReference type="Pfam" id="PF00905">
    <property type="entry name" value="Transpeptidase"/>
    <property type="match status" value="1"/>
</dbReference>
<dbReference type="InterPro" id="IPR023346">
    <property type="entry name" value="Lysozyme-like_dom_sf"/>
</dbReference>
<dbReference type="EC" id="2.4.99.28" evidence="10"/>
<dbReference type="FunFam" id="3.40.710.10:FF:000021">
    <property type="entry name" value="Penicillin-binding protein 1C"/>
    <property type="match status" value="1"/>
</dbReference>
<dbReference type="OrthoDB" id="9766909at2"/>
<dbReference type="InterPro" id="IPR012338">
    <property type="entry name" value="Beta-lactam/transpept-like"/>
</dbReference>
<evidence type="ECO:0000313" key="16">
    <source>
        <dbReference type="Proteomes" id="UP000294164"/>
    </source>
</evidence>
<evidence type="ECO:0000259" key="12">
    <source>
        <dbReference type="Pfam" id="PF00905"/>
    </source>
</evidence>
<reference evidence="15 16" key="1">
    <citation type="submission" date="2019-02" db="EMBL/GenBank/DDBJ databases">
        <title>WGS of Pseudoxanthomonas species novum from clinical isolates.</title>
        <authorList>
            <person name="Bernier A.-M."/>
            <person name="Bernard K."/>
            <person name="Vachon A."/>
        </authorList>
    </citation>
    <scope>NUCLEOTIDE SEQUENCE [LARGE SCALE GENOMIC DNA]</scope>
    <source>
        <strain evidence="15 16">NML130969</strain>
    </source>
</reference>
<keyword evidence="6" id="KW-0328">Glycosyltransferase</keyword>
<evidence type="ECO:0000256" key="8">
    <source>
        <dbReference type="ARBA" id="ARBA00022801"/>
    </source>
</evidence>
<gene>
    <name evidence="15" type="primary">pbpC</name>
    <name evidence="15" type="ORF">EA655_02290</name>
</gene>
<dbReference type="InterPro" id="IPR036950">
    <property type="entry name" value="PBP_transglycosylase"/>
</dbReference>
<keyword evidence="9" id="KW-0511">Multifunctional enzyme</keyword>
<feature type="domain" description="Penicillin-binding C-terminal" evidence="14">
    <location>
        <begin position="709"/>
        <end position="792"/>
    </location>
</feature>
<proteinExistence type="inferred from homology"/>
<dbReference type="Proteomes" id="UP000294164">
    <property type="component" value="Unassembled WGS sequence"/>
</dbReference>
<keyword evidence="7" id="KW-0808">Transferase</keyword>
<dbReference type="GO" id="GO:0004180">
    <property type="term" value="F:carboxypeptidase activity"/>
    <property type="evidence" value="ECO:0007669"/>
    <property type="project" value="UniProtKB-KW"/>
</dbReference>
<keyword evidence="8" id="KW-0378">Hydrolase</keyword>
<dbReference type="PANTHER" id="PTHR32282:SF15">
    <property type="entry name" value="PENICILLIN-BINDING PROTEIN 1C"/>
    <property type="match status" value="1"/>
</dbReference>
<evidence type="ECO:0000256" key="11">
    <source>
        <dbReference type="ARBA" id="ARBA00049902"/>
    </source>
</evidence>
<keyword evidence="4" id="KW-0121">Carboxypeptidase</keyword>
<dbReference type="Gene3D" id="3.40.710.10">
    <property type="entry name" value="DD-peptidase/beta-lactamase superfamily"/>
    <property type="match status" value="1"/>
</dbReference>
<evidence type="ECO:0000256" key="5">
    <source>
        <dbReference type="ARBA" id="ARBA00022670"/>
    </source>
</evidence>
<dbReference type="InterPro" id="IPR050396">
    <property type="entry name" value="Glycosyltr_51/Transpeptidase"/>
</dbReference>
<dbReference type="Gene3D" id="1.10.3810.10">
    <property type="entry name" value="Biosynthetic peptidoglycan transglycosylase-like"/>
    <property type="match status" value="1"/>
</dbReference>
<evidence type="ECO:0000256" key="2">
    <source>
        <dbReference type="ARBA" id="ARBA00007090"/>
    </source>
</evidence>
<comment type="caution">
    <text evidence="15">The sequence shown here is derived from an EMBL/GenBank/DDBJ whole genome shotgun (WGS) entry which is preliminary data.</text>
</comment>
<dbReference type="Pfam" id="PF00912">
    <property type="entry name" value="Transgly"/>
    <property type="match status" value="1"/>
</dbReference>
<evidence type="ECO:0000256" key="7">
    <source>
        <dbReference type="ARBA" id="ARBA00022679"/>
    </source>
</evidence>
<evidence type="ECO:0000259" key="14">
    <source>
        <dbReference type="Pfam" id="PF06832"/>
    </source>
</evidence>
<sequence>MTAPGEGGGSFMATLGRVLRRGLPWLRWTAVAVLVALLVLDFAFPPPLPKARDTSTLVVARDGTPLRAFADRDGVWRYPASPEGVSPLYLQALLTYEDRWFWRHPGVNPWALLRAGGQMLRRGQIVSGGSTLTMQVARILDPHTRTPWGKAKQLLRALQLEAHLSKRQILDLYLERAPFGGTIEGVEAASWAYLGKPAARLSHAEAALLAVLPQSPSRLRPDRHPQAARAARDKVLARMVRLRVWTQAQVDDARIEPVVARALQPPLSAALLAERLHQQQPRAARIVSTLDADLQRTLEQRVTAYFSNLPERTSAALLVVDNTTMEARAYVGSVQFGDDKRLGHVDMVQAWRSPGSTLKPFLYGLALDDGLIHSESLLIDAPQGFGGYRPGNFDAAFNGPVGAAEALRLSLNVPAVDVLDHVGPARFAARLANGGIALRFPRGAVPNLAMILGGTGARLEDLVGAFAAFNRDGLAGRVRYRPEDPVSDRRLLSPGAAWIIRQVLQDNPRPGESVGTFDTGGRPRVAWKTGTSYGYRDAWAIGGTRRYTVGVWVGRPDGTPLPGQYGAVTALPLMFEVIDSLPRGCGDAAAVAPPANVAQVEVCWPLGLPPDPQAPQLCQRRLQAWTLDGSVPPTFAERDARLWRAGRESFQRDAASGQRLSAECTRPHAAQEASIARWPALASPWLSVAERRAAQLPPLAPDCAPDGREASAALRIEGLNDGATLARAPGSDKPASVRLRALGTETEVQWLLDGRWIGLTRGARSFEHGFEQPGEHTLTALADSGAWSTLRFRVLR</sequence>
<dbReference type="InterPro" id="IPR001264">
    <property type="entry name" value="Glyco_trans_51"/>
</dbReference>
<dbReference type="SUPFAM" id="SSF56601">
    <property type="entry name" value="beta-lactamase/transpeptidase-like"/>
    <property type="match status" value="1"/>
</dbReference>
<dbReference type="GO" id="GO:0008658">
    <property type="term" value="F:penicillin binding"/>
    <property type="evidence" value="ECO:0007669"/>
    <property type="project" value="InterPro"/>
</dbReference>
<accession>A0A4Q8M7P6</accession>
<dbReference type="UniPathway" id="UPA00219"/>
<dbReference type="GO" id="GO:0009252">
    <property type="term" value="P:peptidoglycan biosynthetic process"/>
    <property type="evidence" value="ECO:0007669"/>
    <property type="project" value="UniProtKB-UniPathway"/>
</dbReference>
<keyword evidence="5" id="KW-0645">Protease</keyword>
<dbReference type="AlphaFoldDB" id="A0A4Q8M7P6"/>
<feature type="domain" description="Penicillin-binding protein transpeptidase" evidence="12">
    <location>
        <begin position="317"/>
        <end position="536"/>
    </location>
</feature>
<feature type="domain" description="Glycosyl transferase family 51" evidence="13">
    <location>
        <begin position="73"/>
        <end position="239"/>
    </location>
</feature>
<organism evidence="15 16">
    <name type="scientific">Pseudoxanthomonas winnipegensis</name>
    <dbReference type="NCBI Taxonomy" id="2480810"/>
    <lineage>
        <taxon>Bacteria</taxon>
        <taxon>Pseudomonadati</taxon>
        <taxon>Pseudomonadota</taxon>
        <taxon>Gammaproteobacteria</taxon>
        <taxon>Lysobacterales</taxon>
        <taxon>Lysobacteraceae</taxon>
        <taxon>Pseudoxanthomonas</taxon>
    </lineage>
</organism>
<dbReference type="SUPFAM" id="SSF53955">
    <property type="entry name" value="Lysozyme-like"/>
    <property type="match status" value="1"/>
</dbReference>